<name>A0ABD6EPT7_9BILA</name>
<keyword evidence="2" id="KW-1185">Reference proteome</keyword>
<accession>A0ABD6EPT7</accession>
<dbReference type="AlphaFoldDB" id="A0ABD6EPT7"/>
<proteinExistence type="predicted"/>
<protein>
    <submittedName>
        <fullName evidence="1">Uncharacterized protein</fullName>
    </submittedName>
</protein>
<dbReference type="Proteomes" id="UP001608902">
    <property type="component" value="Unassembled WGS sequence"/>
</dbReference>
<sequence>MWCLNSHLKITVTNHIKRIKHQPIVRKPQQWLLIRNIKCCLPNDHHQSDTSTSIVESYHAVTSINETWKLSYSRR</sequence>
<comment type="caution">
    <text evidence="1">The sequence shown here is derived from an EMBL/GenBank/DDBJ whole genome shotgun (WGS) entry which is preliminary data.</text>
</comment>
<organism evidence="1 2">
    <name type="scientific">Gnathostoma spinigerum</name>
    <dbReference type="NCBI Taxonomy" id="75299"/>
    <lineage>
        <taxon>Eukaryota</taxon>
        <taxon>Metazoa</taxon>
        <taxon>Ecdysozoa</taxon>
        <taxon>Nematoda</taxon>
        <taxon>Chromadorea</taxon>
        <taxon>Rhabditida</taxon>
        <taxon>Spirurina</taxon>
        <taxon>Gnathostomatomorpha</taxon>
        <taxon>Gnathostomatoidea</taxon>
        <taxon>Gnathostomatidae</taxon>
        <taxon>Gnathostoma</taxon>
    </lineage>
</organism>
<reference evidence="1 2" key="1">
    <citation type="submission" date="2024-08" db="EMBL/GenBank/DDBJ databases">
        <title>Gnathostoma spinigerum genome.</title>
        <authorList>
            <person name="Gonzalez-Bertolin B."/>
            <person name="Monzon S."/>
            <person name="Zaballos A."/>
            <person name="Jimenez P."/>
            <person name="Dekumyoy P."/>
            <person name="Varona S."/>
            <person name="Cuesta I."/>
            <person name="Sumanam S."/>
            <person name="Adisakwattana P."/>
            <person name="Gasser R.B."/>
            <person name="Hernandez-Gonzalez A."/>
            <person name="Young N.D."/>
            <person name="Perteguer M.J."/>
        </authorList>
    </citation>
    <scope>NUCLEOTIDE SEQUENCE [LARGE SCALE GENOMIC DNA]</scope>
    <source>
        <strain evidence="1">AL3</strain>
        <tissue evidence="1">Liver</tissue>
    </source>
</reference>
<evidence type="ECO:0000313" key="2">
    <source>
        <dbReference type="Proteomes" id="UP001608902"/>
    </source>
</evidence>
<dbReference type="EMBL" id="JBGFUD010003754">
    <property type="protein sequence ID" value="MFH4979018.1"/>
    <property type="molecule type" value="Genomic_DNA"/>
</dbReference>
<evidence type="ECO:0000313" key="1">
    <source>
        <dbReference type="EMBL" id="MFH4979018.1"/>
    </source>
</evidence>
<gene>
    <name evidence="1" type="ORF">AB6A40_005727</name>
</gene>